<dbReference type="PANTHER" id="PTHR43685">
    <property type="entry name" value="GLYCOSYLTRANSFERASE"/>
    <property type="match status" value="1"/>
</dbReference>
<name>A0A329UGJ3_9FIRM</name>
<reference evidence="2 3" key="1">
    <citation type="submission" date="2018-02" db="EMBL/GenBank/DDBJ databases">
        <title>Complete genome sequencing of Faecalibacterium prausnitzii strains isolated from the human gut.</title>
        <authorList>
            <person name="Fitzgerald B.C."/>
            <person name="Shkoporov A.N."/>
            <person name="Ross P.R."/>
            <person name="Hill C."/>
        </authorList>
    </citation>
    <scope>NUCLEOTIDE SEQUENCE [LARGE SCALE GENOMIC DNA]</scope>
    <source>
        <strain evidence="2 3">APC923/61-1</strain>
    </source>
</reference>
<dbReference type="GO" id="GO:0016740">
    <property type="term" value="F:transferase activity"/>
    <property type="evidence" value="ECO:0007669"/>
    <property type="project" value="UniProtKB-KW"/>
</dbReference>
<dbReference type="Pfam" id="PF00535">
    <property type="entry name" value="Glycos_transf_2"/>
    <property type="match status" value="1"/>
</dbReference>
<accession>A0A329UGJ3</accession>
<dbReference type="OrthoDB" id="9802649at2"/>
<proteinExistence type="predicted"/>
<evidence type="ECO:0000313" key="2">
    <source>
        <dbReference type="EMBL" id="RAW60206.1"/>
    </source>
</evidence>
<protein>
    <submittedName>
        <fullName evidence="2">Glycosyltransferase family 2 protein</fullName>
    </submittedName>
</protein>
<dbReference type="SUPFAM" id="SSF53448">
    <property type="entry name" value="Nucleotide-diphospho-sugar transferases"/>
    <property type="match status" value="1"/>
</dbReference>
<dbReference type="InterPro" id="IPR001173">
    <property type="entry name" value="Glyco_trans_2-like"/>
</dbReference>
<dbReference type="CDD" id="cd04196">
    <property type="entry name" value="GT_2_like_d"/>
    <property type="match status" value="1"/>
</dbReference>
<dbReference type="AlphaFoldDB" id="A0A329UGJ3"/>
<evidence type="ECO:0000259" key="1">
    <source>
        <dbReference type="Pfam" id="PF00535"/>
    </source>
</evidence>
<organism evidence="2 3">
    <name type="scientific">Faecalibacterium prausnitzii</name>
    <dbReference type="NCBI Taxonomy" id="853"/>
    <lineage>
        <taxon>Bacteria</taxon>
        <taxon>Bacillati</taxon>
        <taxon>Bacillota</taxon>
        <taxon>Clostridia</taxon>
        <taxon>Eubacteriales</taxon>
        <taxon>Oscillospiraceae</taxon>
        <taxon>Faecalibacterium</taxon>
    </lineage>
</organism>
<dbReference type="Gene3D" id="3.90.550.10">
    <property type="entry name" value="Spore Coat Polysaccharide Biosynthesis Protein SpsA, Chain A"/>
    <property type="match status" value="1"/>
</dbReference>
<dbReference type="Proteomes" id="UP000250583">
    <property type="component" value="Unassembled WGS sequence"/>
</dbReference>
<dbReference type="PANTHER" id="PTHR43685:SF2">
    <property type="entry name" value="GLYCOSYLTRANSFERASE 2-LIKE DOMAIN-CONTAINING PROTEIN"/>
    <property type="match status" value="1"/>
</dbReference>
<dbReference type="RefSeq" id="WP_112148157.1">
    <property type="nucleotide sequence ID" value="NZ_PRLE01000002.1"/>
</dbReference>
<dbReference type="InterPro" id="IPR050834">
    <property type="entry name" value="Glycosyltransf_2"/>
</dbReference>
<comment type="caution">
    <text evidence="2">The sequence shown here is derived from an EMBL/GenBank/DDBJ whole genome shotgun (WGS) entry which is preliminary data.</text>
</comment>
<feature type="domain" description="Glycosyltransferase 2-like" evidence="1">
    <location>
        <begin position="5"/>
        <end position="164"/>
    </location>
</feature>
<sequence>MATVTVLMSTYNGEKYLEEQIDSIVKQEGVNVKILVRDDGSTDGTQKMLDQFQEKGILHWYTGHNLRSAKSFLDLVSCAPMSDYYAFCDQDDVWNSDKLYRAISKLECLKDDSKPRLYCSNYQLVDAKLENLPDNGHISTVTFNAALVSSCCTGCTVVFDRKLLEILKIGSPKVVVMHDDWVHKVCLAVGGTVIYDDYKSLKYRQHGANVDGGVHNVRSKFQNIFNRIRSKDRVRSRQIGEILRIYRSVMPHNYVILADKIATYADKNIFCRIQLAYDHEIRTPYKRLNKGYRAAIILRYY</sequence>
<dbReference type="EMBL" id="PRLE01000002">
    <property type="protein sequence ID" value="RAW60206.1"/>
    <property type="molecule type" value="Genomic_DNA"/>
</dbReference>
<gene>
    <name evidence="2" type="ORF">C4N22_04715</name>
</gene>
<evidence type="ECO:0000313" key="3">
    <source>
        <dbReference type="Proteomes" id="UP000250583"/>
    </source>
</evidence>
<keyword evidence="2" id="KW-0808">Transferase</keyword>
<dbReference type="InterPro" id="IPR029044">
    <property type="entry name" value="Nucleotide-diphossugar_trans"/>
</dbReference>